<evidence type="ECO:0000256" key="5">
    <source>
        <dbReference type="ARBA" id="ARBA00022989"/>
    </source>
</evidence>
<dbReference type="InterPro" id="IPR011500">
    <property type="entry name" value="GPCR_3_9-Cys_dom"/>
</dbReference>
<evidence type="ECO:0000256" key="11">
    <source>
        <dbReference type="SAM" id="Phobius"/>
    </source>
</evidence>
<evidence type="ECO:0000256" key="3">
    <source>
        <dbReference type="ARBA" id="ARBA00022692"/>
    </source>
</evidence>
<evidence type="ECO:0000256" key="7">
    <source>
        <dbReference type="ARBA" id="ARBA00023136"/>
    </source>
</evidence>
<dbReference type="Proteomes" id="UP000694871">
    <property type="component" value="Unplaced"/>
</dbReference>
<evidence type="ECO:0000256" key="1">
    <source>
        <dbReference type="ARBA" id="ARBA00004651"/>
    </source>
</evidence>
<feature type="transmembrane region" description="Helical" evidence="11">
    <location>
        <begin position="593"/>
        <end position="616"/>
    </location>
</feature>
<dbReference type="InterPro" id="IPR028082">
    <property type="entry name" value="Peripla_BP_I"/>
</dbReference>
<evidence type="ECO:0000313" key="14">
    <source>
        <dbReference type="RefSeq" id="XP_015281610.1"/>
    </source>
</evidence>
<keyword evidence="3 11" id="KW-0812">Transmembrane</keyword>
<evidence type="ECO:0000256" key="9">
    <source>
        <dbReference type="ARBA" id="ARBA00023180"/>
    </source>
</evidence>
<feature type="transmembrane region" description="Helical" evidence="11">
    <location>
        <begin position="752"/>
        <end position="775"/>
    </location>
</feature>
<keyword evidence="10" id="KW-0807">Transducer</keyword>
<evidence type="ECO:0000256" key="6">
    <source>
        <dbReference type="ARBA" id="ARBA00023040"/>
    </source>
</evidence>
<feature type="transmembrane region" description="Helical" evidence="11">
    <location>
        <begin position="708"/>
        <end position="726"/>
    </location>
</feature>
<dbReference type="GeneID" id="107122972"/>
<dbReference type="RefSeq" id="XP_015281610.1">
    <property type="nucleotide sequence ID" value="XM_015426124.1"/>
</dbReference>
<reference evidence="14" key="1">
    <citation type="submission" date="2025-08" db="UniProtKB">
        <authorList>
            <consortium name="RefSeq"/>
        </authorList>
    </citation>
    <scope>IDENTIFICATION</scope>
</reference>
<keyword evidence="4" id="KW-0732">Signal</keyword>
<name>A0ABM1L6M3_GEKJA</name>
<evidence type="ECO:0000256" key="8">
    <source>
        <dbReference type="ARBA" id="ARBA00023170"/>
    </source>
</evidence>
<dbReference type="PROSITE" id="PS50259">
    <property type="entry name" value="G_PROTEIN_RECEP_F3_4"/>
    <property type="match status" value="1"/>
</dbReference>
<dbReference type="Gene3D" id="3.40.50.2300">
    <property type="match status" value="2"/>
</dbReference>
<evidence type="ECO:0000259" key="12">
    <source>
        <dbReference type="PROSITE" id="PS50259"/>
    </source>
</evidence>
<proteinExistence type="predicted"/>
<feature type="transmembrane region" description="Helical" evidence="11">
    <location>
        <begin position="631"/>
        <end position="651"/>
    </location>
</feature>
<dbReference type="InterPro" id="IPR038550">
    <property type="entry name" value="GPCR_3_9-Cys_sf"/>
</dbReference>
<dbReference type="Pfam" id="PF07562">
    <property type="entry name" value="NCD3G"/>
    <property type="match status" value="1"/>
</dbReference>
<dbReference type="Gene3D" id="2.10.50.30">
    <property type="entry name" value="GPCR, family 3, nine cysteines domain"/>
    <property type="match status" value="1"/>
</dbReference>
<sequence>MFKDHDAKCTISEPLSSLHKHFQEGDLIIGGISSIISATSDEIDFKKLSNDMVYDMPFVRTSHYQHVLAMAFAVKEINENLQLLPNVTLGFHIHNNYMNERETYRATIQLLSTKDRFIPNYKCNSQNNLMAVVGGAEAKTSLYIATVLSIYKIPQLAYGSTSLMNERFSGLSMYRMVTNEAQQYRGILQLTLHFRWTWIGLIVVDDERGERFLQALLPLFSHNGICLAFVQKILQVSMISYYFGMMKEGWKSYDIVMESKADTVILFGDTGSIPYVRWAIKFSEQGFTTVKPKGKVYIMSMQMDFVSYYFQRNWDNVLFHGAISFTVHTNEPPGFHQFLQSRKPLRTEGDGFVREFWEQAFLCHFSDSLVQKGFDKNCTGEEKMESLPGDVFEMSMTGTSYSIYNAVYAVAHALHDLYSSPHGHRRKLKSKKYNLFSQPSWQLHHFLKQVSFNNSAGEEILFDTSGEVATGYDIMNLLAFPNQSIFKVKIGEVHPEAPADQMLTINEERITWNSWFNKTQPLSVCSESCHPGSRKKMKEGEPFCCYDCTPCPEGKISNQKDLDECTECRQYPNKGQNQCIPKSVTFLSYEEPLGITLVSFALNFSFITLLVLGIFIKHHSTPIVKANNRNLTYSLLICLLLCFLCALLFIGQPQLMSCLLQQTMFGMVFSVAISCMLAKTATVVLAFLSIQPGSSLRKWVGKRVGNSIVISCSLFQAALCLAWLATSPPFPDVDVHSETEAVVLECNVGSVPMFYCVLGYMGFLATVSFVVAFLARKLPDSFNEAKFITFSLLVFCSVWMSFVPTYLSTKGKSMVAVEIFSILAASAGLLGCIFIPKCYIIMLHPELNNREQLIRRKVD</sequence>
<feature type="domain" description="G-protein coupled receptors family 3 profile" evidence="12">
    <location>
        <begin position="593"/>
        <end position="857"/>
    </location>
</feature>
<dbReference type="PANTHER" id="PTHR24061:SF599">
    <property type="entry name" value="G-PROTEIN COUPLED RECEPTORS FAMILY 3 PROFILE DOMAIN-CONTAINING PROTEIN"/>
    <property type="match status" value="1"/>
</dbReference>
<feature type="transmembrane region" description="Helical" evidence="11">
    <location>
        <begin position="663"/>
        <end position="688"/>
    </location>
</feature>
<keyword evidence="5 11" id="KW-1133">Transmembrane helix</keyword>
<feature type="transmembrane region" description="Helical" evidence="11">
    <location>
        <begin position="787"/>
        <end position="807"/>
    </location>
</feature>
<dbReference type="InterPro" id="IPR017978">
    <property type="entry name" value="GPCR_3_C"/>
</dbReference>
<dbReference type="Pfam" id="PF00003">
    <property type="entry name" value="7tm_3"/>
    <property type="match status" value="1"/>
</dbReference>
<accession>A0ABM1L6M3</accession>
<keyword evidence="7 11" id="KW-0472">Membrane</keyword>
<keyword evidence="9" id="KW-0325">Glycoprotein</keyword>
<protein>
    <submittedName>
        <fullName evidence="14">Vomeronasal type-2 receptor 26-like</fullName>
    </submittedName>
</protein>
<evidence type="ECO:0000256" key="2">
    <source>
        <dbReference type="ARBA" id="ARBA00022475"/>
    </source>
</evidence>
<evidence type="ECO:0000256" key="4">
    <source>
        <dbReference type="ARBA" id="ARBA00022729"/>
    </source>
</evidence>
<keyword evidence="8" id="KW-0675">Receptor</keyword>
<evidence type="ECO:0000313" key="13">
    <source>
        <dbReference type="Proteomes" id="UP000694871"/>
    </source>
</evidence>
<evidence type="ECO:0000256" key="10">
    <source>
        <dbReference type="ARBA" id="ARBA00023224"/>
    </source>
</evidence>
<dbReference type="InterPro" id="IPR001828">
    <property type="entry name" value="ANF_lig-bd_rcpt"/>
</dbReference>
<keyword evidence="13" id="KW-1185">Reference proteome</keyword>
<dbReference type="SUPFAM" id="SSF53822">
    <property type="entry name" value="Periplasmic binding protein-like I"/>
    <property type="match status" value="1"/>
</dbReference>
<dbReference type="PRINTS" id="PR01535">
    <property type="entry name" value="VOMERONASL2R"/>
</dbReference>
<dbReference type="CDD" id="cd15283">
    <property type="entry name" value="7tmC_V2R_pheromone"/>
    <property type="match status" value="1"/>
</dbReference>
<gene>
    <name evidence="14" type="primary">LOC107122972</name>
</gene>
<dbReference type="Pfam" id="PF01094">
    <property type="entry name" value="ANF_receptor"/>
    <property type="match status" value="1"/>
</dbReference>
<dbReference type="InterPro" id="IPR000337">
    <property type="entry name" value="GPCR_3"/>
</dbReference>
<comment type="subcellular location">
    <subcellularLocation>
        <location evidence="1">Cell membrane</location>
        <topology evidence="1">Multi-pass membrane protein</topology>
    </subcellularLocation>
</comment>
<organism evidence="13 14">
    <name type="scientific">Gekko japonicus</name>
    <name type="common">Schlegel's Japanese gecko</name>
    <dbReference type="NCBI Taxonomy" id="146911"/>
    <lineage>
        <taxon>Eukaryota</taxon>
        <taxon>Metazoa</taxon>
        <taxon>Chordata</taxon>
        <taxon>Craniata</taxon>
        <taxon>Vertebrata</taxon>
        <taxon>Euteleostomi</taxon>
        <taxon>Lepidosauria</taxon>
        <taxon>Squamata</taxon>
        <taxon>Bifurcata</taxon>
        <taxon>Gekkota</taxon>
        <taxon>Gekkonidae</taxon>
        <taxon>Gekkoninae</taxon>
        <taxon>Gekko</taxon>
    </lineage>
</organism>
<dbReference type="PROSITE" id="PS00981">
    <property type="entry name" value="G_PROTEIN_RECEP_F3_3"/>
    <property type="match status" value="1"/>
</dbReference>
<keyword evidence="6" id="KW-0297">G-protein coupled receptor</keyword>
<dbReference type="InterPro" id="IPR017979">
    <property type="entry name" value="GPCR_3_CS"/>
</dbReference>
<keyword evidence="2" id="KW-1003">Cell membrane</keyword>
<dbReference type="PANTHER" id="PTHR24061">
    <property type="entry name" value="CALCIUM-SENSING RECEPTOR-RELATED"/>
    <property type="match status" value="1"/>
</dbReference>
<feature type="transmembrane region" description="Helical" evidence="11">
    <location>
        <begin position="819"/>
        <end position="840"/>
    </location>
</feature>
<dbReference type="InterPro" id="IPR000068">
    <property type="entry name" value="GPCR_3_Ca_sens_rcpt-rel"/>
</dbReference>
<dbReference type="InterPro" id="IPR004073">
    <property type="entry name" value="GPCR_3_vmron_rcpt_2"/>
</dbReference>
<dbReference type="PRINTS" id="PR00248">
    <property type="entry name" value="GPCRMGR"/>
</dbReference>